<dbReference type="GO" id="GO:0005524">
    <property type="term" value="F:ATP binding"/>
    <property type="evidence" value="ECO:0007669"/>
    <property type="project" value="UniProtKB-KW"/>
</dbReference>
<feature type="binding site" evidence="3">
    <location>
        <position position="176"/>
    </location>
    <ligand>
        <name>ATP</name>
        <dbReference type="ChEBI" id="CHEBI:30616"/>
    </ligand>
</feature>
<dbReference type="GO" id="GO:0000049">
    <property type="term" value="F:tRNA binding"/>
    <property type="evidence" value="ECO:0007669"/>
    <property type="project" value="UniProtKB-KW"/>
</dbReference>
<dbReference type="EMBL" id="AHKH01000022">
    <property type="protein sequence ID" value="EHQ62330.1"/>
    <property type="molecule type" value="Genomic_DNA"/>
</dbReference>
<dbReference type="SUPFAM" id="SSF52374">
    <property type="entry name" value="Nucleotidylyl transferase"/>
    <property type="match status" value="1"/>
</dbReference>
<evidence type="ECO:0000313" key="5">
    <source>
        <dbReference type="Proteomes" id="UP000003900"/>
    </source>
</evidence>
<feature type="binding site" evidence="3">
    <location>
        <position position="102"/>
    </location>
    <ligand>
        <name>ATP</name>
        <dbReference type="ChEBI" id="CHEBI:30616"/>
    </ligand>
</feature>
<accession>H3SF11</accession>
<dbReference type="NCBIfam" id="NF010191">
    <property type="entry name" value="PRK13670.1"/>
    <property type="match status" value="1"/>
</dbReference>
<feature type="binding site" evidence="3">
    <location>
        <begin position="7"/>
        <end position="20"/>
    </location>
    <ligand>
        <name>ATP</name>
        <dbReference type="ChEBI" id="CHEBI:30616"/>
    </ligand>
</feature>
<comment type="caution">
    <text evidence="4">The sequence shown here is derived from an EMBL/GenBank/DDBJ whole genome shotgun (WGS) entry which is preliminary data.</text>
</comment>
<dbReference type="GO" id="GO:0006400">
    <property type="term" value="P:tRNA modification"/>
    <property type="evidence" value="ECO:0007669"/>
    <property type="project" value="UniProtKB-UniRule"/>
</dbReference>
<dbReference type="Pfam" id="PF05636">
    <property type="entry name" value="HIGH_NTase1"/>
    <property type="match status" value="1"/>
</dbReference>
<keyword evidence="3" id="KW-0067">ATP-binding</keyword>
<dbReference type="OrthoDB" id="9769796at2"/>
<keyword evidence="3" id="KW-0547">Nucleotide-binding</keyword>
<dbReference type="RefSeq" id="WP_006676618.1">
    <property type="nucleotide sequence ID" value="NZ_AHKH01000022.1"/>
</dbReference>
<dbReference type="GO" id="GO:0016879">
    <property type="term" value="F:ligase activity, forming carbon-nitrogen bonds"/>
    <property type="evidence" value="ECO:0007669"/>
    <property type="project" value="UniProtKB-UniRule"/>
</dbReference>
<keyword evidence="3" id="KW-0820">tRNA-binding</keyword>
<keyword evidence="2 3" id="KW-0819">tRNA processing</keyword>
<dbReference type="Proteomes" id="UP000003900">
    <property type="component" value="Unassembled WGS sequence"/>
</dbReference>
<dbReference type="PANTHER" id="PTHR37825">
    <property type="entry name" value="TRNA(MET) CYTIDINE ACETATE LIGASE"/>
    <property type="match status" value="1"/>
</dbReference>
<dbReference type="InterPro" id="IPR014729">
    <property type="entry name" value="Rossmann-like_a/b/a_fold"/>
</dbReference>
<organism evidence="4 5">
    <name type="scientific">Paenibacillus dendritiformis C454</name>
    <dbReference type="NCBI Taxonomy" id="1131935"/>
    <lineage>
        <taxon>Bacteria</taxon>
        <taxon>Bacillati</taxon>
        <taxon>Bacillota</taxon>
        <taxon>Bacilli</taxon>
        <taxon>Bacillales</taxon>
        <taxon>Paenibacillaceae</taxon>
        <taxon>Paenibacillus</taxon>
    </lineage>
</organism>
<evidence type="ECO:0000256" key="3">
    <source>
        <dbReference type="HAMAP-Rule" id="MF_01539"/>
    </source>
</evidence>
<comment type="subcellular location">
    <subcellularLocation>
        <location evidence="3">Cytoplasm</location>
    </subcellularLocation>
</comment>
<proteinExistence type="inferred from homology"/>
<comment type="caution">
    <text evidence="3">Lacks conserved residue(s) required for the propagation of feature annotation.</text>
</comment>
<dbReference type="Gene3D" id="3.40.50.620">
    <property type="entry name" value="HUPs"/>
    <property type="match status" value="1"/>
</dbReference>
<evidence type="ECO:0000313" key="4">
    <source>
        <dbReference type="EMBL" id="EHQ62330.1"/>
    </source>
</evidence>
<evidence type="ECO:0000256" key="2">
    <source>
        <dbReference type="ARBA" id="ARBA00022694"/>
    </source>
</evidence>
<dbReference type="GO" id="GO:0005737">
    <property type="term" value="C:cytoplasm"/>
    <property type="evidence" value="ECO:0007669"/>
    <property type="project" value="UniProtKB-SubCell"/>
</dbReference>
<feature type="binding site" evidence="3">
    <location>
        <position position="201"/>
    </location>
    <ligand>
        <name>ATP</name>
        <dbReference type="ChEBI" id="CHEBI:30616"/>
    </ligand>
</feature>
<keyword evidence="3" id="KW-0963">Cytoplasm</keyword>
<keyword evidence="5" id="KW-1185">Reference proteome</keyword>
<dbReference type="InterPro" id="IPR008513">
    <property type="entry name" value="tRNA(Met)_cyd_acetate_ligase"/>
</dbReference>
<dbReference type="EC" id="6.3.4.-" evidence="3"/>
<comment type="similarity">
    <text evidence="3">Belongs to the TmcAL family.</text>
</comment>
<reference evidence="4 5" key="1">
    <citation type="journal article" date="2012" name="J. Bacteriol.">
        <title>Genome Sequence of the Pattern-Forming Social Bacterium Paenibacillus dendritiformis C454 Chiral Morphotype.</title>
        <authorList>
            <person name="Sirota-Madi A."/>
            <person name="Olender T."/>
            <person name="Helman Y."/>
            <person name="Brainis I."/>
            <person name="Finkelshtein A."/>
            <person name="Roth D."/>
            <person name="Hagai E."/>
            <person name="Leshkowitz D."/>
            <person name="Brodsky L."/>
            <person name="Galatenko V."/>
            <person name="Nikolaev V."/>
            <person name="Gutnick D.L."/>
            <person name="Lancet D."/>
            <person name="Ben-Jacob E."/>
        </authorList>
    </citation>
    <scope>NUCLEOTIDE SEQUENCE [LARGE SCALE GENOMIC DNA]</scope>
    <source>
        <strain evidence="4 5">C454</strain>
    </source>
</reference>
<comment type="catalytic activity">
    <reaction evidence="3">
        <text>cytidine(34) in elongator tRNA(Met) + acetate + ATP = N(4)-acetylcytidine(34) in elongator tRNA(Met) + AMP + diphosphate</text>
        <dbReference type="Rhea" id="RHEA:58144"/>
        <dbReference type="Rhea" id="RHEA-COMP:10693"/>
        <dbReference type="Rhea" id="RHEA-COMP:10694"/>
        <dbReference type="ChEBI" id="CHEBI:30089"/>
        <dbReference type="ChEBI" id="CHEBI:30616"/>
        <dbReference type="ChEBI" id="CHEBI:33019"/>
        <dbReference type="ChEBI" id="CHEBI:74900"/>
        <dbReference type="ChEBI" id="CHEBI:82748"/>
        <dbReference type="ChEBI" id="CHEBI:456215"/>
    </reaction>
</comment>
<keyword evidence="1 3" id="KW-0436">Ligase</keyword>
<dbReference type="STRING" id="1131935.PDENDC454_10580"/>
<dbReference type="AlphaFoldDB" id="H3SF11"/>
<comment type="function">
    <text evidence="3">Catalyzes the formation of N(4)-acetylcytidine (ac(4)C) at the wobble position of elongator tRNA(Met), using acetate and ATP as substrates. First activates an acetate ion to form acetyladenylate (Ac-AMP) and then transfers the acetyl group to tRNA to form ac(4)C34.</text>
</comment>
<keyword evidence="3" id="KW-0694">RNA-binding</keyword>
<name>H3SF11_9BACL</name>
<dbReference type="PATRIC" id="fig|1131935.3.peg.2169"/>
<dbReference type="HAMAP" id="MF_01539">
    <property type="entry name" value="TmcAL"/>
    <property type="match status" value="1"/>
</dbReference>
<protein>
    <recommendedName>
        <fullName evidence="3">tRNA(Met) cytidine acetate ligase</fullName>
        <ecNumber evidence="3">6.3.4.-</ecNumber>
    </recommendedName>
</protein>
<gene>
    <name evidence="3" type="primary">tmcAL</name>
    <name evidence="4" type="ORF">PDENDC454_10580</name>
</gene>
<dbReference type="PANTHER" id="PTHR37825:SF1">
    <property type="entry name" value="TRNA(MET) CYTIDINE ACETATE LIGASE"/>
    <property type="match status" value="1"/>
</dbReference>
<evidence type="ECO:0000256" key="1">
    <source>
        <dbReference type="ARBA" id="ARBA00022598"/>
    </source>
</evidence>
<sequence length="424" mass="46486">MKTVGIVVEYNPLHNGHLYHLEQSKLAAEAEAAVAVMSGHFLQRGEPALADKWARTDMALAAGVDLVLELPVAYAVQPAEWFAYGAVATLQATGVVDALCFGSESGDLKRLRGAAKALAREPDGFARRLRAELKAGHSYPAAYAAAAGPVLGGGDGGEAAAGSAAEPGGHWLTQPNNSLGLHYLLAMRRLNSDMKPLTIPRREAGYHDAEAPEGTIASATAVRRLWSGSGELAAAARYVPESTLRILEREHAAGRAPLDWEAFRRELFYRLYLLPPEELARYLEVTEGLEHRIKQTLQTLEEPGVESLIAKLKTKRYTRTKLMRTLAHILLHHDKFHFGPDALGTGPAYVRVLGFTERGRHLLKRMKRCAELPVVLNMTRDNSHLGGRAGLEADARATAVYANAFRGWEARAAFRDYYEPPRRF</sequence>